<dbReference type="Pfam" id="PF00400">
    <property type="entry name" value="WD40"/>
    <property type="match status" value="4"/>
</dbReference>
<keyword evidence="1 7" id="KW-0853">WD repeat</keyword>
<dbReference type="RefSeq" id="XP_013289958.1">
    <property type="nucleotide sequence ID" value="XM_013434504.1"/>
</dbReference>
<evidence type="ECO:0000256" key="4">
    <source>
        <dbReference type="ARBA" id="ARBA00037931"/>
    </source>
</evidence>
<dbReference type="PROSITE" id="PS50294">
    <property type="entry name" value="WD_REPEATS_REGION"/>
    <property type="match status" value="1"/>
</dbReference>
<dbReference type="Gene3D" id="2.130.10.10">
    <property type="entry name" value="YVTN repeat-like/Quinoprotein amine dehydrogenase"/>
    <property type="match status" value="2"/>
</dbReference>
<evidence type="ECO:0000313" key="8">
    <source>
        <dbReference type="EMBL" id="KIW86150.1"/>
    </source>
</evidence>
<dbReference type="PROSITE" id="PS00678">
    <property type="entry name" value="WD_REPEATS_1"/>
    <property type="match status" value="1"/>
</dbReference>
<dbReference type="InterPro" id="IPR019775">
    <property type="entry name" value="WD40_repeat_CS"/>
</dbReference>
<protein>
    <recommendedName>
        <fullName evidence="6">ASTRA-associated protein 1</fullName>
    </recommendedName>
</protein>
<feature type="repeat" description="WD" evidence="7">
    <location>
        <begin position="417"/>
        <end position="432"/>
    </location>
</feature>
<evidence type="ECO:0000256" key="3">
    <source>
        <dbReference type="ARBA" id="ARBA00037338"/>
    </source>
</evidence>
<dbReference type="InterPro" id="IPR001680">
    <property type="entry name" value="WD40_rpt"/>
</dbReference>
<gene>
    <name evidence="8" type="ORF">Z517_01544</name>
</gene>
<dbReference type="SUPFAM" id="SSF50978">
    <property type="entry name" value="WD40 repeat-like"/>
    <property type="match status" value="1"/>
</dbReference>
<evidence type="ECO:0000256" key="5">
    <source>
        <dbReference type="ARBA" id="ARBA00038749"/>
    </source>
</evidence>
<dbReference type="InterPro" id="IPR015943">
    <property type="entry name" value="WD40/YVTN_repeat-like_dom_sf"/>
</dbReference>
<dbReference type="Proteomes" id="UP000053029">
    <property type="component" value="Unassembled WGS sequence"/>
</dbReference>
<proteinExistence type="inferred from homology"/>
<dbReference type="OrthoDB" id="7668193at2759"/>
<dbReference type="PANTHER" id="PTHR19854">
    <property type="entry name" value="TRANSDUCIN BETA-LIKE 3"/>
    <property type="match status" value="1"/>
</dbReference>
<dbReference type="EMBL" id="KN846969">
    <property type="protein sequence ID" value="KIW86150.1"/>
    <property type="molecule type" value="Genomic_DNA"/>
</dbReference>
<evidence type="ECO:0000256" key="6">
    <source>
        <dbReference type="ARBA" id="ARBA00040563"/>
    </source>
</evidence>
<reference evidence="8 9" key="1">
    <citation type="submission" date="2015-01" db="EMBL/GenBank/DDBJ databases">
        <title>The Genome Sequence of Fonsecaea pedrosoi CBS 271.37.</title>
        <authorList>
            <consortium name="The Broad Institute Genomics Platform"/>
            <person name="Cuomo C."/>
            <person name="de Hoog S."/>
            <person name="Gorbushina A."/>
            <person name="Stielow B."/>
            <person name="Teixiera M."/>
            <person name="Abouelleil A."/>
            <person name="Chapman S.B."/>
            <person name="Priest M."/>
            <person name="Young S.K."/>
            <person name="Wortman J."/>
            <person name="Nusbaum C."/>
            <person name="Birren B."/>
        </authorList>
    </citation>
    <scope>NUCLEOTIDE SEQUENCE [LARGE SCALE GENOMIC DNA]</scope>
    <source>
        <strain evidence="8 9">CBS 271.37</strain>
    </source>
</reference>
<name>A0A0D2H5L2_9EURO</name>
<evidence type="ECO:0000313" key="9">
    <source>
        <dbReference type="Proteomes" id="UP000053029"/>
    </source>
</evidence>
<dbReference type="VEuPathDB" id="FungiDB:Z517_01544"/>
<organism evidence="8 9">
    <name type="scientific">Fonsecaea pedrosoi CBS 271.37</name>
    <dbReference type="NCBI Taxonomy" id="1442368"/>
    <lineage>
        <taxon>Eukaryota</taxon>
        <taxon>Fungi</taxon>
        <taxon>Dikarya</taxon>
        <taxon>Ascomycota</taxon>
        <taxon>Pezizomycotina</taxon>
        <taxon>Eurotiomycetes</taxon>
        <taxon>Chaetothyriomycetidae</taxon>
        <taxon>Chaetothyriales</taxon>
        <taxon>Herpotrichiellaceae</taxon>
        <taxon>Fonsecaea</taxon>
    </lineage>
</organism>
<keyword evidence="2" id="KW-0677">Repeat</keyword>
<accession>A0A0D2H5L2</accession>
<dbReference type="AlphaFoldDB" id="A0A0D2H5L2"/>
<comment type="subunit">
    <text evidence="5">Component of the ASTRA chromatin remodeling machinery complex.</text>
</comment>
<feature type="repeat" description="WD" evidence="7">
    <location>
        <begin position="12"/>
        <end position="53"/>
    </location>
</feature>
<dbReference type="PROSITE" id="PS50082">
    <property type="entry name" value="WD_REPEATS_2"/>
    <property type="match status" value="2"/>
</dbReference>
<keyword evidence="9" id="KW-1185">Reference proteome</keyword>
<comment type="function">
    <text evidence="3">Component of the ASTRA complex involved in chromatin remodeling.</text>
</comment>
<evidence type="ECO:0000256" key="7">
    <source>
        <dbReference type="PROSITE-ProRule" id="PRU00221"/>
    </source>
</evidence>
<dbReference type="InterPro" id="IPR036322">
    <property type="entry name" value="WD40_repeat_dom_sf"/>
</dbReference>
<evidence type="ECO:0000256" key="2">
    <source>
        <dbReference type="ARBA" id="ARBA00022737"/>
    </source>
</evidence>
<evidence type="ECO:0000256" key="1">
    <source>
        <dbReference type="ARBA" id="ARBA00022574"/>
    </source>
</evidence>
<sequence>MECGPAVPAYILRGHEAAIHALHFYASNALLASGDSDGWMVIWSLSSKRPVAVFKAHDGGILQIKHWTTNRLISHGRDHKLRVWQLRQEDFAGLSTKLPNDSNDTTSEAVASASTHPQPWLLHSLSVNALNFCAFSMCHQDSRHPASEEPAPQLIASPNGLDSGGIDIFQLPSERRVSQIRSDTGSPAGMVMAVCLLHQTIGPESRLVLISGYEDGRIAIHTHQGNMGDPDGPPGWQKLTSCDRAHTQPILSLATLPSSSRTHFFTSGADSLISKFCLPSSLADMHAQDLQSEKCINTKHSGQQGLSVRSDGKIFATAGWDGRVRVYSCKTMKELAVLKWHKVGCYSTAFAVIDPVITREVGGDAGNVLSITASPASTGDGAILSTYTAAKDLTKRMNALDTIKQQREEKARRTHWLAAGGKDGKISLWDIY</sequence>
<dbReference type="SMART" id="SM00320">
    <property type="entry name" value="WD40"/>
    <property type="match status" value="6"/>
</dbReference>
<dbReference type="STRING" id="1442368.A0A0D2H5L2"/>
<dbReference type="PANTHER" id="PTHR19854:SF1">
    <property type="entry name" value="GUANINE NUCLEOTIDE-BINDING PROTEIN SUBUNIT BETA-LIKE PROTEIN 1"/>
    <property type="match status" value="1"/>
</dbReference>
<dbReference type="GeneID" id="25301034"/>
<comment type="similarity">
    <text evidence="4">Belongs to the WD repeat ASA1 family.</text>
</comment>
<dbReference type="HOGENOM" id="CLU_041940_0_1_1"/>